<proteinExistence type="predicted"/>
<gene>
    <name evidence="2" type="ORF">FNK824_LOCUS5275</name>
    <name evidence="1" type="ORF">SEV965_LOCUS37730</name>
</gene>
<sequence length="70" mass="7987">MPPIVAQNDSTIMSSLDTSNELTSSNIYLRSINLSLYIFAEHDHFDMDSISKLVVRHIQTIDSVEQFFPI</sequence>
<organism evidence="2 3">
    <name type="scientific">Rotaria sordida</name>
    <dbReference type="NCBI Taxonomy" id="392033"/>
    <lineage>
        <taxon>Eukaryota</taxon>
        <taxon>Metazoa</taxon>
        <taxon>Spiralia</taxon>
        <taxon>Gnathifera</taxon>
        <taxon>Rotifera</taxon>
        <taxon>Eurotatoria</taxon>
        <taxon>Bdelloidea</taxon>
        <taxon>Philodinida</taxon>
        <taxon>Philodinidae</taxon>
        <taxon>Rotaria</taxon>
    </lineage>
</organism>
<comment type="caution">
    <text evidence="2">The sequence shown here is derived from an EMBL/GenBank/DDBJ whole genome shotgun (WGS) entry which is preliminary data.</text>
</comment>
<dbReference type="EMBL" id="CAJNOU010008114">
    <property type="protein sequence ID" value="CAF1534443.1"/>
    <property type="molecule type" value="Genomic_DNA"/>
</dbReference>
<evidence type="ECO:0000313" key="2">
    <source>
        <dbReference type="EMBL" id="CAF3637849.1"/>
    </source>
</evidence>
<dbReference type="EMBL" id="CAJOBE010000415">
    <property type="protein sequence ID" value="CAF3637849.1"/>
    <property type="molecule type" value="Genomic_DNA"/>
</dbReference>
<protein>
    <submittedName>
        <fullName evidence="2">Uncharacterized protein</fullName>
    </submittedName>
</protein>
<dbReference type="AlphaFoldDB" id="A0A818QK89"/>
<dbReference type="Proteomes" id="UP000663889">
    <property type="component" value="Unassembled WGS sequence"/>
</dbReference>
<evidence type="ECO:0000313" key="3">
    <source>
        <dbReference type="Proteomes" id="UP000663874"/>
    </source>
</evidence>
<evidence type="ECO:0000313" key="1">
    <source>
        <dbReference type="EMBL" id="CAF1534443.1"/>
    </source>
</evidence>
<dbReference type="Proteomes" id="UP000663874">
    <property type="component" value="Unassembled WGS sequence"/>
</dbReference>
<reference evidence="2" key="1">
    <citation type="submission" date="2021-02" db="EMBL/GenBank/DDBJ databases">
        <authorList>
            <person name="Nowell W R."/>
        </authorList>
    </citation>
    <scope>NUCLEOTIDE SEQUENCE</scope>
</reference>
<name>A0A818QK89_9BILA</name>
<accession>A0A818QK89</accession>